<name>A0A9D1FX06_9BACT</name>
<organism evidence="2 3">
    <name type="scientific">Candidatus Scatenecus faecavium</name>
    <dbReference type="NCBI Taxonomy" id="2840915"/>
    <lineage>
        <taxon>Bacteria</taxon>
        <taxon>Candidatus Scatenecus</taxon>
    </lineage>
</organism>
<comment type="caution">
    <text evidence="2">The sequence shown here is derived from an EMBL/GenBank/DDBJ whole genome shotgun (WGS) entry which is preliminary data.</text>
</comment>
<dbReference type="EMBL" id="DVJO01000187">
    <property type="protein sequence ID" value="HIS83684.1"/>
    <property type="molecule type" value="Genomic_DNA"/>
</dbReference>
<gene>
    <name evidence="2" type="ORF">IAD41_08795</name>
</gene>
<reference evidence="2" key="1">
    <citation type="submission" date="2020-10" db="EMBL/GenBank/DDBJ databases">
        <authorList>
            <person name="Gilroy R."/>
        </authorList>
    </citation>
    <scope>NUCLEOTIDE SEQUENCE</scope>
    <source>
        <strain evidence="2">CHK152-2994</strain>
    </source>
</reference>
<feature type="compositionally biased region" description="Low complexity" evidence="1">
    <location>
        <begin position="21"/>
        <end position="37"/>
    </location>
</feature>
<sequence>MTSINPVSGNMLQTYFNSLGSSASAPSKPAAAPQTAPEIVKKDTADAVKAYSLVAPKPKNYDKKSLEELKTELVQQGKIEGKDFKVEQDNLMSKLILLENDKPVKEYIYNQKGASKEDFETVREFGYPLDDKNGLQSIETTYGADGEFHFRTMNYDKEKSPYKNELVNFSTKSSEFRQYLKDNNIKFANDVDISNDIVTHKFIVFDPKADKMSKYVFTENEKGEPLYVSKSEIDNCGNTKNSIDFHEKTTSFTEFEDNCKY</sequence>
<proteinExistence type="predicted"/>
<evidence type="ECO:0000313" key="3">
    <source>
        <dbReference type="Proteomes" id="UP000824139"/>
    </source>
</evidence>
<reference evidence="2" key="2">
    <citation type="journal article" date="2021" name="PeerJ">
        <title>Extensive microbial diversity within the chicken gut microbiome revealed by metagenomics and culture.</title>
        <authorList>
            <person name="Gilroy R."/>
            <person name="Ravi A."/>
            <person name="Getino M."/>
            <person name="Pursley I."/>
            <person name="Horton D.L."/>
            <person name="Alikhan N.F."/>
            <person name="Baker D."/>
            <person name="Gharbi K."/>
            <person name="Hall N."/>
            <person name="Watson M."/>
            <person name="Adriaenssens E.M."/>
            <person name="Foster-Nyarko E."/>
            <person name="Jarju S."/>
            <person name="Secka A."/>
            <person name="Antonio M."/>
            <person name="Oren A."/>
            <person name="Chaudhuri R.R."/>
            <person name="La Ragione R."/>
            <person name="Hildebrand F."/>
            <person name="Pallen M.J."/>
        </authorList>
    </citation>
    <scope>NUCLEOTIDE SEQUENCE</scope>
    <source>
        <strain evidence="2">CHK152-2994</strain>
    </source>
</reference>
<accession>A0A9D1FX06</accession>
<evidence type="ECO:0000256" key="1">
    <source>
        <dbReference type="SAM" id="MobiDB-lite"/>
    </source>
</evidence>
<dbReference type="AlphaFoldDB" id="A0A9D1FX06"/>
<evidence type="ECO:0000313" key="2">
    <source>
        <dbReference type="EMBL" id="HIS83684.1"/>
    </source>
</evidence>
<feature type="region of interest" description="Disordered" evidence="1">
    <location>
        <begin position="18"/>
        <end position="39"/>
    </location>
</feature>
<protein>
    <submittedName>
        <fullName evidence="2">Uncharacterized protein</fullName>
    </submittedName>
</protein>
<dbReference type="Proteomes" id="UP000824139">
    <property type="component" value="Unassembled WGS sequence"/>
</dbReference>